<dbReference type="SUPFAM" id="SSF53448">
    <property type="entry name" value="Nucleotide-diphospho-sugar transferases"/>
    <property type="match status" value="1"/>
</dbReference>
<dbReference type="InterPro" id="IPR029044">
    <property type="entry name" value="Nucleotide-diphossugar_trans"/>
</dbReference>
<organism evidence="2 3">
    <name type="scientific">Brumimicrobium aurantiacum</name>
    <dbReference type="NCBI Taxonomy" id="1737063"/>
    <lineage>
        <taxon>Bacteria</taxon>
        <taxon>Pseudomonadati</taxon>
        <taxon>Bacteroidota</taxon>
        <taxon>Flavobacteriia</taxon>
        <taxon>Flavobacteriales</taxon>
        <taxon>Crocinitomicaceae</taxon>
        <taxon>Brumimicrobium</taxon>
    </lineage>
</organism>
<evidence type="ECO:0000313" key="2">
    <source>
        <dbReference type="EMBL" id="RFC55598.1"/>
    </source>
</evidence>
<evidence type="ECO:0000259" key="1">
    <source>
        <dbReference type="Pfam" id="PF00535"/>
    </source>
</evidence>
<dbReference type="Gene3D" id="3.90.550.10">
    <property type="entry name" value="Spore Coat Polysaccharide Biosynthesis Protein SpsA, Chain A"/>
    <property type="match status" value="1"/>
</dbReference>
<dbReference type="CDD" id="cd04179">
    <property type="entry name" value="DPM_DPG-synthase_like"/>
    <property type="match status" value="1"/>
</dbReference>
<reference evidence="2 3" key="1">
    <citation type="submission" date="2018-08" db="EMBL/GenBank/DDBJ databases">
        <title>The draft genome squence of Brumimicrobium sp. N62.</title>
        <authorList>
            <person name="Du Z.-J."/>
            <person name="Luo H.-R."/>
        </authorList>
    </citation>
    <scope>NUCLEOTIDE SEQUENCE [LARGE SCALE GENOMIC DNA]</scope>
    <source>
        <strain evidence="2 3">N62</strain>
    </source>
</reference>
<dbReference type="InterPro" id="IPR001173">
    <property type="entry name" value="Glyco_trans_2-like"/>
</dbReference>
<dbReference type="PANTHER" id="PTHR10859:SF91">
    <property type="entry name" value="DOLICHYL-PHOSPHATE BETA-GLUCOSYLTRANSFERASE"/>
    <property type="match status" value="1"/>
</dbReference>
<dbReference type="AlphaFoldDB" id="A0A3E1F1A8"/>
<keyword evidence="3" id="KW-1185">Reference proteome</keyword>
<dbReference type="Pfam" id="PF00535">
    <property type="entry name" value="Glycos_transf_2"/>
    <property type="match status" value="1"/>
</dbReference>
<keyword evidence="2" id="KW-0808">Transferase</keyword>
<proteinExistence type="predicted"/>
<evidence type="ECO:0000313" key="3">
    <source>
        <dbReference type="Proteomes" id="UP000257127"/>
    </source>
</evidence>
<dbReference type="EMBL" id="QURB01000001">
    <property type="protein sequence ID" value="RFC55598.1"/>
    <property type="molecule type" value="Genomic_DNA"/>
</dbReference>
<feature type="domain" description="Glycosyltransferase 2-like" evidence="1">
    <location>
        <begin position="10"/>
        <end position="154"/>
    </location>
</feature>
<name>A0A3E1F1A8_9FLAO</name>
<dbReference type="Proteomes" id="UP000257127">
    <property type="component" value="Unassembled WGS sequence"/>
</dbReference>
<gene>
    <name evidence="2" type="ORF">DXU93_01310</name>
</gene>
<dbReference type="OrthoDB" id="952827at2"/>
<accession>A0A3E1F1A8</accession>
<comment type="caution">
    <text evidence="2">The sequence shown here is derived from an EMBL/GenBank/DDBJ whole genome shotgun (WGS) entry which is preliminary data.</text>
</comment>
<dbReference type="GO" id="GO:0016740">
    <property type="term" value="F:transferase activity"/>
    <property type="evidence" value="ECO:0007669"/>
    <property type="project" value="UniProtKB-KW"/>
</dbReference>
<dbReference type="GO" id="GO:0006487">
    <property type="term" value="P:protein N-linked glycosylation"/>
    <property type="evidence" value="ECO:0007669"/>
    <property type="project" value="TreeGrafter"/>
</dbReference>
<sequence length="238" mass="27441">MTMQTSQSFTIVLPCYNPIIGWEETVVDVYQELKKRLAIEIDLVIVNDGSTKNVSRKEIDYLESKIPLLKYISYAENRGKGYALRKGVENVQNFPVVYTDIDFPYTTESFLSIYKTVNQGKVDVALGNRDQSYYENTPLVRKLISQTLRASFKFFLKLPTDDTQCGIKGFNEKGALLFLTTTIDRFLFDLEFVKLIGKRKLKYSTVHVDLKPNIVFSKVNPKILAKESFNFLKVLMRK</sequence>
<protein>
    <submittedName>
        <fullName evidence="2">Glycosyltransferase family 2 protein</fullName>
    </submittedName>
</protein>
<dbReference type="PANTHER" id="PTHR10859">
    <property type="entry name" value="GLYCOSYL TRANSFERASE"/>
    <property type="match status" value="1"/>
</dbReference>